<evidence type="ECO:0008006" key="4">
    <source>
        <dbReference type="Google" id="ProtNLM"/>
    </source>
</evidence>
<feature type="chain" id="PRO_5006875706" description="Secreted protein" evidence="1">
    <location>
        <begin position="21"/>
        <end position="90"/>
    </location>
</feature>
<dbReference type="AlphaFoldDB" id="A0A0V1C995"/>
<sequence>MNAPRAFFNDFPSLLSLSLCAVGSFCSWGKLEEIDFCPLERKNIGKMKDAEVEISPSKTAQCRGRVAALSRAALSAVAFVSTAASNNDNN</sequence>
<protein>
    <recommendedName>
        <fullName evidence="4">Secreted protein</fullName>
    </recommendedName>
</protein>
<organism evidence="2 3">
    <name type="scientific">Trichinella britovi</name>
    <name type="common">Parasitic roundworm</name>
    <dbReference type="NCBI Taxonomy" id="45882"/>
    <lineage>
        <taxon>Eukaryota</taxon>
        <taxon>Metazoa</taxon>
        <taxon>Ecdysozoa</taxon>
        <taxon>Nematoda</taxon>
        <taxon>Enoplea</taxon>
        <taxon>Dorylaimia</taxon>
        <taxon>Trichinellida</taxon>
        <taxon>Trichinellidae</taxon>
        <taxon>Trichinella</taxon>
    </lineage>
</organism>
<reference evidence="2 3" key="1">
    <citation type="submission" date="2015-01" db="EMBL/GenBank/DDBJ databases">
        <title>Evolution of Trichinella species and genotypes.</title>
        <authorList>
            <person name="Korhonen P.K."/>
            <person name="Edoardo P."/>
            <person name="Giuseppe L.R."/>
            <person name="Gasser R.B."/>
        </authorList>
    </citation>
    <scope>NUCLEOTIDE SEQUENCE [LARGE SCALE GENOMIC DNA]</scope>
    <source>
        <strain evidence="2">ISS120</strain>
    </source>
</reference>
<evidence type="ECO:0000313" key="2">
    <source>
        <dbReference type="EMBL" id="KRY45582.1"/>
    </source>
</evidence>
<keyword evidence="1" id="KW-0732">Signal</keyword>
<evidence type="ECO:0000256" key="1">
    <source>
        <dbReference type="SAM" id="SignalP"/>
    </source>
</evidence>
<gene>
    <name evidence="2" type="ORF">T03_8860</name>
</gene>
<dbReference type="Proteomes" id="UP000054653">
    <property type="component" value="Unassembled WGS sequence"/>
</dbReference>
<evidence type="ECO:0000313" key="3">
    <source>
        <dbReference type="Proteomes" id="UP000054653"/>
    </source>
</evidence>
<accession>A0A0V1C995</accession>
<feature type="signal peptide" evidence="1">
    <location>
        <begin position="1"/>
        <end position="20"/>
    </location>
</feature>
<name>A0A0V1C995_TRIBR</name>
<keyword evidence="3" id="KW-1185">Reference proteome</keyword>
<dbReference type="OrthoDB" id="10282260at2759"/>
<dbReference type="EMBL" id="JYDI01000346">
    <property type="protein sequence ID" value="KRY45582.1"/>
    <property type="molecule type" value="Genomic_DNA"/>
</dbReference>
<proteinExistence type="predicted"/>
<comment type="caution">
    <text evidence="2">The sequence shown here is derived from an EMBL/GenBank/DDBJ whole genome shotgun (WGS) entry which is preliminary data.</text>
</comment>